<dbReference type="AlphaFoldDB" id="A0A0G0ZDN0"/>
<dbReference type="Proteomes" id="UP000034320">
    <property type="component" value="Unassembled WGS sequence"/>
</dbReference>
<organism evidence="2 3">
    <name type="scientific">Candidatus Gottesmanbacteria bacterium GW2011_GWA2_42_18</name>
    <dbReference type="NCBI Taxonomy" id="1618442"/>
    <lineage>
        <taxon>Bacteria</taxon>
        <taxon>Candidatus Gottesmaniibacteriota</taxon>
    </lineage>
</organism>
<dbReference type="InterPro" id="IPR004805">
    <property type="entry name" value="DnaE2/DnaE/PolC"/>
</dbReference>
<sequence length="201" mass="22812">MSDFVHLHTHTEYSLLDGLAKIKDLMARTRELGMKSLAITDHGAMYGVIKFFLAAREAGIKPIIGVEAYQAARSRLEKQNGADNDQHHLLLLAKNNSGYHNLMKLVSHAHLEGYYYKPRIDLEILREHSEGLICLSGCLNGQVPSLLLNRQEETAEKKAREFLEIFGQDYYFELQKHPNIPEQDSVNEKMIGLSRKLGVPL</sequence>
<protein>
    <submittedName>
        <fullName evidence="2">Polymerase III, alpha subunit protein</fullName>
    </submittedName>
</protein>
<dbReference type="InterPro" id="IPR004013">
    <property type="entry name" value="PHP_dom"/>
</dbReference>
<dbReference type="SUPFAM" id="SSF89550">
    <property type="entry name" value="PHP domain-like"/>
    <property type="match status" value="1"/>
</dbReference>
<dbReference type="SMART" id="SM00481">
    <property type="entry name" value="POLIIIAc"/>
    <property type="match status" value="1"/>
</dbReference>
<dbReference type="InterPro" id="IPR003141">
    <property type="entry name" value="Pol/His_phosphatase_N"/>
</dbReference>
<dbReference type="PANTHER" id="PTHR32294">
    <property type="entry name" value="DNA POLYMERASE III SUBUNIT ALPHA"/>
    <property type="match status" value="1"/>
</dbReference>
<dbReference type="EMBL" id="LCDD01000013">
    <property type="protein sequence ID" value="KKS46799.1"/>
    <property type="molecule type" value="Genomic_DNA"/>
</dbReference>
<dbReference type="PATRIC" id="fig|1618442.3.peg.636"/>
<dbReference type="InterPro" id="IPR016195">
    <property type="entry name" value="Pol/histidinol_Pase-like"/>
</dbReference>
<gene>
    <name evidence="2" type="ORF">UV09_C0013G0032</name>
</gene>
<reference evidence="2 3" key="1">
    <citation type="journal article" date="2015" name="Nature">
        <title>rRNA introns, odd ribosomes, and small enigmatic genomes across a large radiation of phyla.</title>
        <authorList>
            <person name="Brown C.T."/>
            <person name="Hug L.A."/>
            <person name="Thomas B.C."/>
            <person name="Sharon I."/>
            <person name="Castelle C.J."/>
            <person name="Singh A."/>
            <person name="Wilkins M.J."/>
            <person name="Williams K.H."/>
            <person name="Banfield J.F."/>
        </authorList>
    </citation>
    <scope>NUCLEOTIDE SEQUENCE [LARGE SCALE GENOMIC DNA]</scope>
</reference>
<evidence type="ECO:0000313" key="3">
    <source>
        <dbReference type="Proteomes" id="UP000034320"/>
    </source>
</evidence>
<accession>A0A0G0ZDN0</accession>
<dbReference type="GO" id="GO:0006260">
    <property type="term" value="P:DNA replication"/>
    <property type="evidence" value="ECO:0007669"/>
    <property type="project" value="InterPro"/>
</dbReference>
<name>A0A0G0ZDN0_9BACT</name>
<evidence type="ECO:0000259" key="1">
    <source>
        <dbReference type="SMART" id="SM00481"/>
    </source>
</evidence>
<dbReference type="Pfam" id="PF02811">
    <property type="entry name" value="PHP"/>
    <property type="match status" value="1"/>
</dbReference>
<proteinExistence type="predicted"/>
<feature type="domain" description="Polymerase/histidinol phosphatase N-terminal" evidence="1">
    <location>
        <begin position="5"/>
        <end position="72"/>
    </location>
</feature>
<dbReference type="GO" id="GO:0008408">
    <property type="term" value="F:3'-5' exonuclease activity"/>
    <property type="evidence" value="ECO:0007669"/>
    <property type="project" value="InterPro"/>
</dbReference>
<dbReference type="Gene3D" id="3.20.20.140">
    <property type="entry name" value="Metal-dependent hydrolases"/>
    <property type="match status" value="1"/>
</dbReference>
<evidence type="ECO:0000313" key="2">
    <source>
        <dbReference type="EMBL" id="KKS46799.1"/>
    </source>
</evidence>
<dbReference type="PANTHER" id="PTHR32294:SF0">
    <property type="entry name" value="DNA POLYMERASE III SUBUNIT ALPHA"/>
    <property type="match status" value="1"/>
</dbReference>
<comment type="caution">
    <text evidence="2">The sequence shown here is derived from an EMBL/GenBank/DDBJ whole genome shotgun (WGS) entry which is preliminary data.</text>
</comment>